<evidence type="ECO:0000256" key="1">
    <source>
        <dbReference type="ARBA" id="ARBA00006484"/>
    </source>
</evidence>
<dbReference type="PRINTS" id="PR00080">
    <property type="entry name" value="SDRFAMILY"/>
</dbReference>
<comment type="caution">
    <text evidence="5">The sequence shown here is derived from an EMBL/GenBank/DDBJ whole genome shotgun (WGS) entry which is preliminary data.</text>
</comment>
<evidence type="ECO:0000313" key="5">
    <source>
        <dbReference type="EMBL" id="CAG9165946.1"/>
    </source>
</evidence>
<evidence type="ECO:0000256" key="3">
    <source>
        <dbReference type="RuleBase" id="RU000363"/>
    </source>
</evidence>
<accession>A0ABM8WF55</accession>
<dbReference type="Pfam" id="PF00106">
    <property type="entry name" value="adh_short"/>
    <property type="match status" value="1"/>
</dbReference>
<dbReference type="InterPro" id="IPR002347">
    <property type="entry name" value="SDR_fam"/>
</dbReference>
<dbReference type="PROSITE" id="PS00061">
    <property type="entry name" value="ADH_SHORT"/>
    <property type="match status" value="1"/>
</dbReference>
<dbReference type="GO" id="GO:0018454">
    <property type="term" value="F:acetoacetyl-CoA reductase activity"/>
    <property type="evidence" value="ECO:0007669"/>
    <property type="project" value="UniProtKB-EC"/>
</dbReference>
<dbReference type="CDD" id="cd05333">
    <property type="entry name" value="BKR_SDR_c"/>
    <property type="match status" value="1"/>
</dbReference>
<dbReference type="InterPro" id="IPR036291">
    <property type="entry name" value="NAD(P)-bd_dom_sf"/>
</dbReference>
<evidence type="ECO:0000259" key="4">
    <source>
        <dbReference type="SMART" id="SM00822"/>
    </source>
</evidence>
<reference evidence="5 6" key="1">
    <citation type="submission" date="2021-08" db="EMBL/GenBank/DDBJ databases">
        <authorList>
            <person name="Peeters C."/>
        </authorList>
    </citation>
    <scope>NUCLEOTIDE SEQUENCE [LARGE SCALE GENOMIC DNA]</scope>
    <source>
        <strain evidence="5 6">LMG 23992</strain>
    </source>
</reference>
<dbReference type="Gene3D" id="3.40.50.720">
    <property type="entry name" value="NAD(P)-binding Rossmann-like Domain"/>
    <property type="match status" value="1"/>
</dbReference>
<dbReference type="NCBIfam" id="NF009464">
    <property type="entry name" value="PRK12824.1"/>
    <property type="match status" value="1"/>
</dbReference>
<dbReference type="EC" id="1.1.1.36" evidence="5"/>
<dbReference type="NCBIfam" id="TIGR01829">
    <property type="entry name" value="AcAcCoA_reduct"/>
    <property type="match status" value="1"/>
</dbReference>
<dbReference type="PRINTS" id="PR00081">
    <property type="entry name" value="GDHRDH"/>
</dbReference>
<name>A0ABM8WF55_9BURK</name>
<dbReference type="PANTHER" id="PTHR42879:SF2">
    <property type="entry name" value="3-OXOACYL-[ACYL-CARRIER-PROTEIN] REDUCTASE FABG"/>
    <property type="match status" value="1"/>
</dbReference>
<dbReference type="Proteomes" id="UP000727654">
    <property type="component" value="Unassembled WGS sequence"/>
</dbReference>
<keyword evidence="6" id="KW-1185">Reference proteome</keyword>
<dbReference type="NCBIfam" id="NF009466">
    <property type="entry name" value="PRK12826.1-2"/>
    <property type="match status" value="1"/>
</dbReference>
<dbReference type="SMART" id="SM00822">
    <property type="entry name" value="PKS_KR"/>
    <property type="match status" value="1"/>
</dbReference>
<organism evidence="5 6">
    <name type="scientific">Cupriavidus laharis</name>
    <dbReference type="NCBI Taxonomy" id="151654"/>
    <lineage>
        <taxon>Bacteria</taxon>
        <taxon>Pseudomonadati</taxon>
        <taxon>Pseudomonadota</taxon>
        <taxon>Betaproteobacteria</taxon>
        <taxon>Burkholderiales</taxon>
        <taxon>Burkholderiaceae</taxon>
        <taxon>Cupriavidus</taxon>
    </lineage>
</organism>
<protein>
    <submittedName>
        <fullName evidence="5">Acetoacetyl-CoA reductase</fullName>
        <ecNumber evidence="5">1.1.1.36</ecNumber>
    </submittedName>
</protein>
<evidence type="ECO:0000313" key="6">
    <source>
        <dbReference type="Proteomes" id="UP000727654"/>
    </source>
</evidence>
<feature type="domain" description="Ketoreductase" evidence="4">
    <location>
        <begin position="5"/>
        <end position="185"/>
    </location>
</feature>
<proteinExistence type="inferred from homology"/>
<dbReference type="EMBL" id="CAJZAI010000001">
    <property type="protein sequence ID" value="CAG9165946.1"/>
    <property type="molecule type" value="Genomic_DNA"/>
</dbReference>
<dbReference type="InterPro" id="IPR011283">
    <property type="entry name" value="Acetoacetyl-CoA_reductase"/>
</dbReference>
<evidence type="ECO:0000256" key="2">
    <source>
        <dbReference type="ARBA" id="ARBA00023002"/>
    </source>
</evidence>
<dbReference type="PANTHER" id="PTHR42879">
    <property type="entry name" value="3-OXOACYL-(ACYL-CARRIER-PROTEIN) REDUCTASE"/>
    <property type="match status" value="1"/>
</dbReference>
<sequence length="248" mass="26548">MSDQKVALVTGGMGGLGEAIAIRLHADGMRVAVTHSMHNDHVASWLERQQQACRQFLAFPVDVADFDACQRCAAQVLAETGQVDILVNNAGITRDKTLRRMDKADWDAVLRTDLDSVFNMTRPLCEGMAARGWGRIINISSVNGSKGAFGQTNYAAAKAGMHGFTKALALELASKGVTVNTVSPGYLATRMVTSMPADILEKHVLPQIPVGRLGRPEEVAALVSYLCSPESAFVTGANFPINGGQHLQ</sequence>
<dbReference type="InterPro" id="IPR050259">
    <property type="entry name" value="SDR"/>
</dbReference>
<keyword evidence="2 5" id="KW-0560">Oxidoreductase</keyword>
<dbReference type="SUPFAM" id="SSF51735">
    <property type="entry name" value="NAD(P)-binding Rossmann-fold domains"/>
    <property type="match status" value="1"/>
</dbReference>
<comment type="similarity">
    <text evidence="1 3">Belongs to the short-chain dehydrogenases/reductases (SDR) family.</text>
</comment>
<dbReference type="InterPro" id="IPR020904">
    <property type="entry name" value="Sc_DH/Rdtase_CS"/>
</dbReference>
<dbReference type="InterPro" id="IPR057326">
    <property type="entry name" value="KR_dom"/>
</dbReference>
<gene>
    <name evidence="5" type="primary">phaB_1</name>
    <name evidence="5" type="ORF">LMG23992_00649</name>
</gene>